<dbReference type="InterPro" id="IPR001356">
    <property type="entry name" value="HD"/>
</dbReference>
<evidence type="ECO:0000313" key="5">
    <source>
        <dbReference type="EMBL" id="KAF9510444.1"/>
    </source>
</evidence>
<dbReference type="OrthoDB" id="3137333at2759"/>
<evidence type="ECO:0000256" key="3">
    <source>
        <dbReference type="SAM" id="MobiDB-lite"/>
    </source>
</evidence>
<protein>
    <recommendedName>
        <fullName evidence="4">Homeobox domain-containing protein</fullName>
    </recommendedName>
</protein>
<feature type="region of interest" description="Disordered" evidence="3">
    <location>
        <begin position="233"/>
        <end position="309"/>
    </location>
</feature>
<proteinExistence type="predicted"/>
<keyword evidence="1 2" id="KW-0238">DNA-binding</keyword>
<dbReference type="CDD" id="cd00086">
    <property type="entry name" value="homeodomain"/>
    <property type="match status" value="1"/>
</dbReference>
<evidence type="ECO:0000256" key="1">
    <source>
        <dbReference type="PROSITE-ProRule" id="PRU00108"/>
    </source>
</evidence>
<evidence type="ECO:0000259" key="4">
    <source>
        <dbReference type="PROSITE" id="PS50071"/>
    </source>
</evidence>
<reference evidence="5" key="1">
    <citation type="journal article" date="2020" name="Nat. Commun.">
        <title>Large-scale genome sequencing of mycorrhizal fungi provides insights into the early evolution of symbiotic traits.</title>
        <authorList>
            <person name="Miyauchi S."/>
            <person name="Kiss E."/>
            <person name="Kuo A."/>
            <person name="Drula E."/>
            <person name="Kohler A."/>
            <person name="Sanchez-Garcia M."/>
            <person name="Morin E."/>
            <person name="Andreopoulos B."/>
            <person name="Barry K.W."/>
            <person name="Bonito G."/>
            <person name="Buee M."/>
            <person name="Carver A."/>
            <person name="Chen C."/>
            <person name="Cichocki N."/>
            <person name="Clum A."/>
            <person name="Culley D."/>
            <person name="Crous P.W."/>
            <person name="Fauchery L."/>
            <person name="Girlanda M."/>
            <person name="Hayes R.D."/>
            <person name="Keri Z."/>
            <person name="LaButti K."/>
            <person name="Lipzen A."/>
            <person name="Lombard V."/>
            <person name="Magnuson J."/>
            <person name="Maillard F."/>
            <person name="Murat C."/>
            <person name="Nolan M."/>
            <person name="Ohm R.A."/>
            <person name="Pangilinan J."/>
            <person name="Pereira M.F."/>
            <person name="Perotto S."/>
            <person name="Peter M."/>
            <person name="Pfister S."/>
            <person name="Riley R."/>
            <person name="Sitrit Y."/>
            <person name="Stielow J.B."/>
            <person name="Szollosi G."/>
            <person name="Zifcakova L."/>
            <person name="Stursova M."/>
            <person name="Spatafora J.W."/>
            <person name="Tedersoo L."/>
            <person name="Vaario L.M."/>
            <person name="Yamada A."/>
            <person name="Yan M."/>
            <person name="Wang P."/>
            <person name="Xu J."/>
            <person name="Bruns T."/>
            <person name="Baldrian P."/>
            <person name="Vilgalys R."/>
            <person name="Dunand C."/>
            <person name="Henrissat B."/>
            <person name="Grigoriev I.V."/>
            <person name="Hibbett D."/>
            <person name="Nagy L.G."/>
            <person name="Martin F.M."/>
        </authorList>
    </citation>
    <scope>NUCLEOTIDE SEQUENCE</scope>
    <source>
        <strain evidence="5">UP504</strain>
    </source>
</reference>
<sequence length="375" mass="41476">MSDPQTERRVNDSDKDLESPTSAGPSKPLRVRSFPTPEQRRQLEAEWAKNQNPALAERERIANLTGRSLDQVNGWFNSQRQKARKKARGVSQGHQYRSGDDAEELIIFDAIAPALPKLRQLFEVDSNPSQSKVDRWAAALGNVDAESIHKWLAWKHQDIALKSDCCSEFTPTPKSSVPPLSPYLPTPFSESPEPRRGSTLSIQMKIEGSPAIRSGSLDGTVYPRMLIADASEEYSGENTDEVRSPISPCAEPPSNDAKMDQTRLHGRPTTSHAGPPPPEPVLQLPPGLPLTSGEPPNAAYTPQSTPLRTETPARLQNALDLASLRKFAHDRYPDGIPTAPSIDHDQPTTEYYEAFDFIGQYSRTVTQGLFHARKT</sequence>
<dbReference type="SUPFAM" id="SSF46689">
    <property type="entry name" value="Homeodomain-like"/>
    <property type="match status" value="1"/>
</dbReference>
<name>A0A9P6DTC8_9AGAM</name>
<dbReference type="Pfam" id="PF00046">
    <property type="entry name" value="Homeodomain"/>
    <property type="match status" value="1"/>
</dbReference>
<feature type="domain" description="Homeobox" evidence="4">
    <location>
        <begin position="26"/>
        <end position="86"/>
    </location>
</feature>
<evidence type="ECO:0000313" key="6">
    <source>
        <dbReference type="Proteomes" id="UP000886523"/>
    </source>
</evidence>
<keyword evidence="1 2" id="KW-0371">Homeobox</keyword>
<dbReference type="AlphaFoldDB" id="A0A9P6DTC8"/>
<dbReference type="Proteomes" id="UP000886523">
    <property type="component" value="Unassembled WGS sequence"/>
</dbReference>
<dbReference type="EMBL" id="MU129016">
    <property type="protein sequence ID" value="KAF9510444.1"/>
    <property type="molecule type" value="Genomic_DNA"/>
</dbReference>
<organism evidence="5 6">
    <name type="scientific">Hydnum rufescens UP504</name>
    <dbReference type="NCBI Taxonomy" id="1448309"/>
    <lineage>
        <taxon>Eukaryota</taxon>
        <taxon>Fungi</taxon>
        <taxon>Dikarya</taxon>
        <taxon>Basidiomycota</taxon>
        <taxon>Agaricomycotina</taxon>
        <taxon>Agaricomycetes</taxon>
        <taxon>Cantharellales</taxon>
        <taxon>Hydnaceae</taxon>
        <taxon>Hydnum</taxon>
    </lineage>
</organism>
<dbReference type="Gene3D" id="1.10.10.60">
    <property type="entry name" value="Homeodomain-like"/>
    <property type="match status" value="1"/>
</dbReference>
<accession>A0A9P6DTC8</accession>
<keyword evidence="6" id="KW-1185">Reference proteome</keyword>
<comment type="caution">
    <text evidence="5">The sequence shown here is derived from an EMBL/GenBank/DDBJ whole genome shotgun (WGS) entry which is preliminary data.</text>
</comment>
<feature type="compositionally biased region" description="Basic and acidic residues" evidence="3">
    <location>
        <begin position="38"/>
        <end position="47"/>
    </location>
</feature>
<dbReference type="SMART" id="SM00389">
    <property type="entry name" value="HOX"/>
    <property type="match status" value="1"/>
</dbReference>
<gene>
    <name evidence="5" type="ORF">BS47DRAFT_68586</name>
</gene>
<feature type="compositionally biased region" description="Basic and acidic residues" evidence="3">
    <location>
        <begin position="1"/>
        <end position="18"/>
    </location>
</feature>
<feature type="region of interest" description="Disordered" evidence="3">
    <location>
        <begin position="1"/>
        <end position="54"/>
    </location>
</feature>
<feature type="DNA-binding region" description="Homeobox" evidence="1">
    <location>
        <begin position="28"/>
        <end position="87"/>
    </location>
</feature>
<comment type="subcellular location">
    <subcellularLocation>
        <location evidence="1 2">Nucleus</location>
    </subcellularLocation>
</comment>
<dbReference type="PROSITE" id="PS50071">
    <property type="entry name" value="HOMEOBOX_2"/>
    <property type="match status" value="1"/>
</dbReference>
<evidence type="ECO:0000256" key="2">
    <source>
        <dbReference type="RuleBase" id="RU000682"/>
    </source>
</evidence>
<dbReference type="GO" id="GO:0005634">
    <property type="term" value="C:nucleus"/>
    <property type="evidence" value="ECO:0007669"/>
    <property type="project" value="UniProtKB-SubCell"/>
</dbReference>
<keyword evidence="1 2" id="KW-0539">Nucleus</keyword>
<dbReference type="GO" id="GO:0003677">
    <property type="term" value="F:DNA binding"/>
    <property type="evidence" value="ECO:0007669"/>
    <property type="project" value="UniProtKB-UniRule"/>
</dbReference>
<feature type="region of interest" description="Disordered" evidence="3">
    <location>
        <begin position="170"/>
        <end position="198"/>
    </location>
</feature>
<dbReference type="InterPro" id="IPR009057">
    <property type="entry name" value="Homeodomain-like_sf"/>
</dbReference>